<comment type="caution">
    <text evidence="1">The sequence shown here is derived from an EMBL/GenBank/DDBJ whole genome shotgun (WGS) entry which is preliminary data.</text>
</comment>
<protein>
    <submittedName>
        <fullName evidence="1">Uncharacterized protein</fullName>
    </submittedName>
</protein>
<dbReference type="AlphaFoldDB" id="A0A3M7QNP0"/>
<evidence type="ECO:0000313" key="2">
    <source>
        <dbReference type="Proteomes" id="UP000276133"/>
    </source>
</evidence>
<reference evidence="1 2" key="1">
    <citation type="journal article" date="2018" name="Sci. Rep.">
        <title>Genomic signatures of local adaptation to the degree of environmental predictability in rotifers.</title>
        <authorList>
            <person name="Franch-Gras L."/>
            <person name="Hahn C."/>
            <person name="Garcia-Roger E.M."/>
            <person name="Carmona M.J."/>
            <person name="Serra M."/>
            <person name="Gomez A."/>
        </authorList>
    </citation>
    <scope>NUCLEOTIDE SEQUENCE [LARGE SCALE GENOMIC DNA]</scope>
    <source>
        <strain evidence="1">HYR1</strain>
    </source>
</reference>
<name>A0A3M7QNP0_BRAPC</name>
<keyword evidence="2" id="KW-1185">Reference proteome</keyword>
<proteinExistence type="predicted"/>
<accession>A0A3M7QNP0</accession>
<sequence length="70" mass="8209">MHQKLEVISKGKIGSYRNDEVLGILKEIEHLGREFKSLLHDMHFSQIHTKLENSACPEEISQVFTFKRKK</sequence>
<organism evidence="1 2">
    <name type="scientific">Brachionus plicatilis</name>
    <name type="common">Marine rotifer</name>
    <name type="synonym">Brachionus muelleri</name>
    <dbReference type="NCBI Taxonomy" id="10195"/>
    <lineage>
        <taxon>Eukaryota</taxon>
        <taxon>Metazoa</taxon>
        <taxon>Spiralia</taxon>
        <taxon>Gnathifera</taxon>
        <taxon>Rotifera</taxon>
        <taxon>Eurotatoria</taxon>
        <taxon>Monogononta</taxon>
        <taxon>Pseudotrocha</taxon>
        <taxon>Ploima</taxon>
        <taxon>Brachionidae</taxon>
        <taxon>Brachionus</taxon>
    </lineage>
</organism>
<dbReference type="Proteomes" id="UP000276133">
    <property type="component" value="Unassembled WGS sequence"/>
</dbReference>
<gene>
    <name evidence="1" type="ORF">BpHYR1_033537</name>
</gene>
<evidence type="ECO:0000313" key="1">
    <source>
        <dbReference type="EMBL" id="RNA12940.1"/>
    </source>
</evidence>
<dbReference type="EMBL" id="REGN01005555">
    <property type="protein sequence ID" value="RNA12940.1"/>
    <property type="molecule type" value="Genomic_DNA"/>
</dbReference>